<dbReference type="EMBL" id="CADEPM010000004">
    <property type="protein sequence ID" value="CAB3404689.1"/>
    <property type="molecule type" value="Genomic_DNA"/>
</dbReference>
<name>A0A8S1EYT2_9PELO</name>
<feature type="region of interest" description="Disordered" evidence="3">
    <location>
        <begin position="722"/>
        <end position="779"/>
    </location>
</feature>
<sequence length="896" mass="101226">MSSDEERLVSLTFRKNEDELSVDENDVSCGVGTKHIEDRKSKNHVDFANQNFVETTEEESDLSTPTATRPPLGGTIDGDETPTAPDPAAKYAMAQTKEADLSRPSALPNNDVPSSSTVIPPPKSTSSKSTGTPIPPQRNRKRKVLLPLLLMMARKSVSVIDFETIFRKTKRSNSVPHLREEIEQQTDIEPINAVPFQTLIVKKLALDRPKVTELRCCEIRWFYQEPKSNVWTPLNGRDSLMLEIKYRKEHDMPLDDAMQKIYDESLKDFHKGTSWTTADGKKPMIVVLNGQYEVNYNNTKIEPIYWKDDTKEIRRGSWFTPDYQPLDMALSDQIEKNHLQYFRNQTIPEGTTVFSKSENSNKPILAELHADSCDIRWNSVIDISLHQKGNAILRYLWAKSTPLRRGYEKEAEWDDAAAEISHLILVVHGIGQKGYENLIAQNANQVRDGVVAAMEKSYPEEKTRPIFLPVEWRSSLVLDNGLTDNITIPKMSSMRASLNSTAMDVMYYQSPLFRTEIIRGVVRQLNRVYKLFKANNPKFNGSVSIFGHSLGSVICFDILTKYSPLMLYDKYVSESIDEYLKNSDESNEEARNAMQALKHARDQIRDTIDGGIQKLLMTKEEQLDFKVKYMFAVGSPLGVFLTMRGAVSTDLLPKTSNVERIFNIFHPYDPVAYRLEPFFCPEYKHIRPIKLFSSTDLRGRASYDHLPLDVYKHYLKKLKSQSKKGKGDKDARSGADDDIDEEDECDSDEDARSGYSSPRSMTPPPGEREAAGGGPAKEPKAVKKGWFSFGTSNPKKTTSSASLNGAANATSPVTDAIEIAKEAEQELPLAERILGSGTRVPHRIDFQLQPALTEKSYWSVLKSHFAYWTNADLALFVANVLYCKPAKPEEAKQSWA</sequence>
<evidence type="ECO:0000256" key="3">
    <source>
        <dbReference type="SAM" id="MobiDB-lite"/>
    </source>
</evidence>
<keyword evidence="6" id="KW-1185">Reference proteome</keyword>
<feature type="coiled-coil region" evidence="2">
    <location>
        <begin position="576"/>
        <end position="607"/>
    </location>
</feature>
<dbReference type="Pfam" id="PF02862">
    <property type="entry name" value="DDHD"/>
    <property type="match status" value="1"/>
</dbReference>
<feature type="compositionally biased region" description="Basic and acidic residues" evidence="3">
    <location>
        <begin position="725"/>
        <end position="735"/>
    </location>
</feature>
<dbReference type="AlphaFoldDB" id="A0A8S1EYT2"/>
<feature type="compositionally biased region" description="Low complexity" evidence="3">
    <location>
        <begin position="112"/>
        <end position="132"/>
    </location>
</feature>
<gene>
    <name evidence="5" type="ORF">CBOVIS_LOCUS6981</name>
</gene>
<dbReference type="GO" id="GO:0004620">
    <property type="term" value="F:phospholipase activity"/>
    <property type="evidence" value="ECO:0007669"/>
    <property type="project" value="TreeGrafter"/>
</dbReference>
<dbReference type="InterPro" id="IPR029058">
    <property type="entry name" value="AB_hydrolase_fold"/>
</dbReference>
<evidence type="ECO:0000259" key="4">
    <source>
        <dbReference type="PROSITE" id="PS51043"/>
    </source>
</evidence>
<feature type="compositionally biased region" description="Acidic residues" evidence="3">
    <location>
        <begin position="736"/>
        <end position="749"/>
    </location>
</feature>
<proteinExistence type="inferred from homology"/>
<evidence type="ECO:0000256" key="1">
    <source>
        <dbReference type="ARBA" id="ARBA00038464"/>
    </source>
</evidence>
<comment type="caution">
    <text evidence="5">The sequence shown here is derived from an EMBL/GenBank/DDBJ whole genome shotgun (WGS) entry which is preliminary data.</text>
</comment>
<keyword evidence="2" id="KW-0175">Coiled coil</keyword>
<accession>A0A8S1EYT2</accession>
<protein>
    <recommendedName>
        <fullName evidence="4">DDHD domain-containing protein</fullName>
    </recommendedName>
</protein>
<dbReference type="SUPFAM" id="SSF53474">
    <property type="entry name" value="alpha/beta-Hydrolases"/>
    <property type="match status" value="1"/>
</dbReference>
<dbReference type="SMART" id="SM01127">
    <property type="entry name" value="DDHD"/>
    <property type="match status" value="1"/>
</dbReference>
<feature type="region of interest" description="Disordered" evidence="3">
    <location>
        <begin position="48"/>
        <end position="140"/>
    </location>
</feature>
<dbReference type="InterPro" id="IPR058055">
    <property type="entry name" value="PA-PLA1"/>
</dbReference>
<organism evidence="5 6">
    <name type="scientific">Caenorhabditis bovis</name>
    <dbReference type="NCBI Taxonomy" id="2654633"/>
    <lineage>
        <taxon>Eukaryota</taxon>
        <taxon>Metazoa</taxon>
        <taxon>Ecdysozoa</taxon>
        <taxon>Nematoda</taxon>
        <taxon>Chromadorea</taxon>
        <taxon>Rhabditida</taxon>
        <taxon>Rhabditina</taxon>
        <taxon>Rhabditomorpha</taxon>
        <taxon>Rhabditoidea</taxon>
        <taxon>Rhabditidae</taxon>
        <taxon>Peloderinae</taxon>
        <taxon>Caenorhabditis</taxon>
    </lineage>
</organism>
<dbReference type="GO" id="GO:0005737">
    <property type="term" value="C:cytoplasm"/>
    <property type="evidence" value="ECO:0007669"/>
    <property type="project" value="TreeGrafter"/>
</dbReference>
<dbReference type="PROSITE" id="PS51043">
    <property type="entry name" value="DDHD"/>
    <property type="match status" value="1"/>
</dbReference>
<dbReference type="OrthoDB" id="431378at2759"/>
<dbReference type="PANTHER" id="PTHR23509">
    <property type="entry name" value="PA-PL1 PHOSPHOLIPASE FAMILY"/>
    <property type="match status" value="1"/>
</dbReference>
<evidence type="ECO:0000313" key="6">
    <source>
        <dbReference type="Proteomes" id="UP000494206"/>
    </source>
</evidence>
<dbReference type="InterPro" id="IPR004177">
    <property type="entry name" value="DDHD_dom"/>
</dbReference>
<feature type="domain" description="DDHD" evidence="4">
    <location>
        <begin position="623"/>
        <end position="883"/>
    </location>
</feature>
<dbReference type="GO" id="GO:0046872">
    <property type="term" value="F:metal ion binding"/>
    <property type="evidence" value="ECO:0007669"/>
    <property type="project" value="InterPro"/>
</dbReference>
<evidence type="ECO:0000256" key="2">
    <source>
        <dbReference type="SAM" id="Coils"/>
    </source>
</evidence>
<dbReference type="Proteomes" id="UP000494206">
    <property type="component" value="Unassembled WGS sequence"/>
</dbReference>
<evidence type="ECO:0000313" key="5">
    <source>
        <dbReference type="EMBL" id="CAB3404689.1"/>
    </source>
</evidence>
<comment type="similarity">
    <text evidence="1">Belongs to the PA-PLA1 family.</text>
</comment>
<reference evidence="5 6" key="1">
    <citation type="submission" date="2020-04" db="EMBL/GenBank/DDBJ databases">
        <authorList>
            <person name="Laetsch R D."/>
            <person name="Stevens L."/>
            <person name="Kumar S."/>
            <person name="Blaxter L. M."/>
        </authorList>
    </citation>
    <scope>NUCLEOTIDE SEQUENCE [LARGE SCALE GENOMIC DNA]</scope>
</reference>
<dbReference type="PANTHER" id="PTHR23509:SF48">
    <property type="entry name" value="INTRACELLULAR PHOSPHOLIPASE A1"/>
    <property type="match status" value="1"/>
</dbReference>